<feature type="transmembrane region" description="Helical" evidence="10">
    <location>
        <begin position="147"/>
        <end position="165"/>
    </location>
</feature>
<feature type="transmembrane region" description="Helical" evidence="10">
    <location>
        <begin position="122"/>
        <end position="140"/>
    </location>
</feature>
<comment type="subcellular location">
    <subcellularLocation>
        <location evidence="2">Cell membrane</location>
        <topology evidence="2">Multi-pass membrane protein</topology>
    </subcellularLocation>
</comment>
<keyword evidence="7 10" id="KW-0812">Transmembrane</keyword>
<keyword evidence="5" id="KW-0813">Transport</keyword>
<evidence type="ECO:0000256" key="2">
    <source>
        <dbReference type="ARBA" id="ARBA00004651"/>
    </source>
</evidence>
<name>A0A2N9L2M0_9BACT</name>
<dbReference type="Proteomes" id="UP000239735">
    <property type="component" value="Unassembled WGS sequence"/>
</dbReference>
<dbReference type="PANTHER" id="PTHR36122:SF2">
    <property type="entry name" value="NICOTINAMIDE RIBOSIDE TRANSPORTER PNUC"/>
    <property type="match status" value="1"/>
</dbReference>
<protein>
    <recommendedName>
        <fullName evidence="4">Nicotinamide riboside transporter PnuC</fullName>
    </recommendedName>
</protein>
<dbReference type="AlphaFoldDB" id="A0A2N9L2M0"/>
<feature type="transmembrane region" description="Helical" evidence="10">
    <location>
        <begin position="35"/>
        <end position="55"/>
    </location>
</feature>
<keyword evidence="6" id="KW-1003">Cell membrane</keyword>
<dbReference type="Pfam" id="PF04973">
    <property type="entry name" value="NMN_transporter"/>
    <property type="match status" value="1"/>
</dbReference>
<evidence type="ECO:0000256" key="5">
    <source>
        <dbReference type="ARBA" id="ARBA00022448"/>
    </source>
</evidence>
<accession>A0A2N9L2M0</accession>
<evidence type="ECO:0000256" key="8">
    <source>
        <dbReference type="ARBA" id="ARBA00022989"/>
    </source>
</evidence>
<dbReference type="NCBIfam" id="TIGR01528">
    <property type="entry name" value="NMN_trans_PnuC"/>
    <property type="match status" value="1"/>
</dbReference>
<reference evidence="12" key="1">
    <citation type="submission" date="2018-02" db="EMBL/GenBank/DDBJ databases">
        <authorList>
            <person name="Hausmann B."/>
        </authorList>
    </citation>
    <scope>NUCLEOTIDE SEQUENCE [LARGE SCALE GENOMIC DNA]</scope>
    <source>
        <strain evidence="12">Peat soil MAG SbA5</strain>
    </source>
</reference>
<dbReference type="EMBL" id="OKRB01000001">
    <property type="protein sequence ID" value="SPE17373.1"/>
    <property type="molecule type" value="Genomic_DNA"/>
</dbReference>
<proteinExistence type="inferred from homology"/>
<keyword evidence="9 10" id="KW-0472">Membrane</keyword>
<comment type="function">
    <text evidence="1">Required for nicotinamide riboside transport across the inner membrane.</text>
</comment>
<gene>
    <name evidence="11" type="ORF">SBA5_10059</name>
</gene>
<evidence type="ECO:0000256" key="10">
    <source>
        <dbReference type="SAM" id="Phobius"/>
    </source>
</evidence>
<feature type="transmembrane region" description="Helical" evidence="10">
    <location>
        <begin position="6"/>
        <end position="28"/>
    </location>
</feature>
<evidence type="ECO:0000313" key="11">
    <source>
        <dbReference type="EMBL" id="SPE17373.1"/>
    </source>
</evidence>
<feature type="transmembrane region" description="Helical" evidence="10">
    <location>
        <begin position="61"/>
        <end position="78"/>
    </location>
</feature>
<feature type="transmembrane region" description="Helical" evidence="10">
    <location>
        <begin position="171"/>
        <end position="189"/>
    </location>
</feature>
<dbReference type="OrthoDB" id="9791248at2"/>
<dbReference type="PANTHER" id="PTHR36122">
    <property type="entry name" value="NICOTINAMIDE RIBOSIDE TRANSPORTER PNUC"/>
    <property type="match status" value="1"/>
</dbReference>
<sequence length="199" mass="22619">MTETAIVAWLAAHGLEITGAITAALGIWLTTRRLLICWPVTLISIFLYMVVFYRAGLLSDALLQVFFVIFTFYGWWHWWRGMRREGEVRVAPLRRSSLVVAVVLGVPGSFALGILAKHLHAALPYLDAVLMSYSLVATWWQARKHIANWWLWIVVDAVYIGEYIYKDLWPTALLYAGLVGLAILGLRDWRRAPMAAAEM</sequence>
<evidence type="ECO:0000256" key="6">
    <source>
        <dbReference type="ARBA" id="ARBA00022475"/>
    </source>
</evidence>
<evidence type="ECO:0000256" key="9">
    <source>
        <dbReference type="ARBA" id="ARBA00023136"/>
    </source>
</evidence>
<dbReference type="InterPro" id="IPR006419">
    <property type="entry name" value="NMN_transpt_PnuC"/>
</dbReference>
<dbReference type="GO" id="GO:0005886">
    <property type="term" value="C:plasma membrane"/>
    <property type="evidence" value="ECO:0007669"/>
    <property type="project" value="UniProtKB-SubCell"/>
</dbReference>
<organism evidence="11 12">
    <name type="scientific">Candidatus Sulfuritelmatomonas gaucii</name>
    <dbReference type="NCBI Taxonomy" id="2043161"/>
    <lineage>
        <taxon>Bacteria</taxon>
        <taxon>Pseudomonadati</taxon>
        <taxon>Acidobacteriota</taxon>
        <taxon>Terriglobia</taxon>
        <taxon>Terriglobales</taxon>
        <taxon>Acidobacteriaceae</taxon>
        <taxon>Candidatus Sulfuritelmatomonas</taxon>
    </lineage>
</organism>
<keyword evidence="8 10" id="KW-1133">Transmembrane helix</keyword>
<evidence type="ECO:0000256" key="3">
    <source>
        <dbReference type="ARBA" id="ARBA00006669"/>
    </source>
</evidence>
<dbReference type="GO" id="GO:0034257">
    <property type="term" value="F:nicotinamide riboside transmembrane transporter activity"/>
    <property type="evidence" value="ECO:0007669"/>
    <property type="project" value="InterPro"/>
</dbReference>
<evidence type="ECO:0000256" key="7">
    <source>
        <dbReference type="ARBA" id="ARBA00022692"/>
    </source>
</evidence>
<evidence type="ECO:0000256" key="1">
    <source>
        <dbReference type="ARBA" id="ARBA00002672"/>
    </source>
</evidence>
<comment type="similarity">
    <text evidence="3">Belongs to the nicotinamide ribonucleoside (NR) uptake permease (TC 4.B.1) family.</text>
</comment>
<feature type="transmembrane region" description="Helical" evidence="10">
    <location>
        <begin position="98"/>
        <end position="116"/>
    </location>
</feature>
<evidence type="ECO:0000256" key="4">
    <source>
        <dbReference type="ARBA" id="ARBA00017522"/>
    </source>
</evidence>
<evidence type="ECO:0000313" key="12">
    <source>
        <dbReference type="Proteomes" id="UP000239735"/>
    </source>
</evidence>